<dbReference type="GO" id="GO:0008168">
    <property type="term" value="F:methyltransferase activity"/>
    <property type="evidence" value="ECO:0007669"/>
    <property type="project" value="UniProtKB-KW"/>
</dbReference>
<gene>
    <name evidence="13" type="ORF">QVH07_04750</name>
</gene>
<dbReference type="GO" id="GO:0032259">
    <property type="term" value="P:methylation"/>
    <property type="evidence" value="ECO:0007669"/>
    <property type="project" value="UniProtKB-KW"/>
</dbReference>
<proteinExistence type="inferred from homology"/>
<dbReference type="InterPro" id="IPR015947">
    <property type="entry name" value="PUA-like_sf"/>
</dbReference>
<evidence type="ECO:0000256" key="2">
    <source>
        <dbReference type="ARBA" id="ARBA00005528"/>
    </source>
</evidence>
<comment type="caution">
    <text evidence="13">The sequence shown here is derived from an EMBL/GenBank/DDBJ whole genome shotgun (WGS) entry which is preliminary data.</text>
</comment>
<dbReference type="Pfam" id="PF20260">
    <property type="entry name" value="PUA_4"/>
    <property type="match status" value="1"/>
</dbReference>
<evidence type="ECO:0000256" key="6">
    <source>
        <dbReference type="ARBA" id="ARBA00022679"/>
    </source>
</evidence>
<evidence type="ECO:0000256" key="1">
    <source>
        <dbReference type="ARBA" id="ARBA00004496"/>
    </source>
</evidence>
<dbReference type="SUPFAM" id="SSF88697">
    <property type="entry name" value="PUA domain-like"/>
    <property type="match status" value="1"/>
</dbReference>
<evidence type="ECO:0000313" key="14">
    <source>
        <dbReference type="Proteomes" id="UP001171916"/>
    </source>
</evidence>
<dbReference type="Proteomes" id="UP001171916">
    <property type="component" value="Unassembled WGS sequence"/>
</dbReference>
<dbReference type="CDD" id="cd18084">
    <property type="entry name" value="RsmE-like"/>
    <property type="match status" value="1"/>
</dbReference>
<evidence type="ECO:0000313" key="13">
    <source>
        <dbReference type="EMBL" id="MDN3203441.1"/>
    </source>
</evidence>
<dbReference type="InterPro" id="IPR006700">
    <property type="entry name" value="RsmE"/>
</dbReference>
<evidence type="ECO:0000256" key="8">
    <source>
        <dbReference type="ARBA" id="ARBA00025699"/>
    </source>
</evidence>
<keyword evidence="6 10" id="KW-0808">Transferase</keyword>
<accession>A0ABT7YAH6</accession>
<evidence type="ECO:0000256" key="4">
    <source>
        <dbReference type="ARBA" id="ARBA00022552"/>
    </source>
</evidence>
<dbReference type="Gene3D" id="2.40.240.20">
    <property type="entry name" value="Hypothetical PUA domain-like, domain 1"/>
    <property type="match status" value="1"/>
</dbReference>
<evidence type="ECO:0000256" key="3">
    <source>
        <dbReference type="ARBA" id="ARBA00022490"/>
    </source>
</evidence>
<evidence type="ECO:0000256" key="9">
    <source>
        <dbReference type="ARBA" id="ARBA00047944"/>
    </source>
</evidence>
<sequence length="236" mass="26696">MQLFYQENITPPNITLDAEESRHLVKVLRKRVGDSVEVTDGKGTLHHCKVSEIGKREATLQIENQTVFPKSNHFIHLVIAPTKSPDRMEWLVEKAAEIGFDELSLIQTENSERSRLKLDRLEKKVVSACKQSLKYYFPRINDLKEFSEFLDNSSDFSGQKFIAYVDDNHTDHLINLAKPSGEYMILIGPEGDFTPKEINLATESGFAPVSLGSARLRTETAGLASVHILQLIQEQK</sequence>
<evidence type="ECO:0000259" key="11">
    <source>
        <dbReference type="Pfam" id="PF04452"/>
    </source>
</evidence>
<organism evidence="13 14">
    <name type="scientific">Algoriphagus sediminis</name>
    <dbReference type="NCBI Taxonomy" id="3057113"/>
    <lineage>
        <taxon>Bacteria</taxon>
        <taxon>Pseudomonadati</taxon>
        <taxon>Bacteroidota</taxon>
        <taxon>Cytophagia</taxon>
        <taxon>Cytophagales</taxon>
        <taxon>Cyclobacteriaceae</taxon>
        <taxon>Algoriphagus</taxon>
    </lineage>
</organism>
<keyword evidence="5 10" id="KW-0489">Methyltransferase</keyword>
<evidence type="ECO:0000256" key="10">
    <source>
        <dbReference type="PIRNR" id="PIRNR015601"/>
    </source>
</evidence>
<dbReference type="RefSeq" id="WP_289999003.1">
    <property type="nucleotide sequence ID" value="NZ_JAUEPH010000002.1"/>
</dbReference>
<dbReference type="Pfam" id="PF04452">
    <property type="entry name" value="Methyltrans_RNA"/>
    <property type="match status" value="1"/>
</dbReference>
<keyword evidence="3 10" id="KW-0963">Cytoplasm</keyword>
<comment type="catalytic activity">
    <reaction evidence="9 10">
        <text>uridine(1498) in 16S rRNA + S-adenosyl-L-methionine = N(3)-methyluridine(1498) in 16S rRNA + S-adenosyl-L-homocysteine + H(+)</text>
        <dbReference type="Rhea" id="RHEA:42920"/>
        <dbReference type="Rhea" id="RHEA-COMP:10283"/>
        <dbReference type="Rhea" id="RHEA-COMP:10284"/>
        <dbReference type="ChEBI" id="CHEBI:15378"/>
        <dbReference type="ChEBI" id="CHEBI:57856"/>
        <dbReference type="ChEBI" id="CHEBI:59789"/>
        <dbReference type="ChEBI" id="CHEBI:65315"/>
        <dbReference type="ChEBI" id="CHEBI:74502"/>
        <dbReference type="EC" id="2.1.1.193"/>
    </reaction>
</comment>
<reference evidence="13" key="1">
    <citation type="submission" date="2023-06" db="EMBL/GenBank/DDBJ databases">
        <title>Robiginitalea aurantiacus sp. nov. and Algoriphagus sediminis sp. nov., isolated from coastal sediment.</title>
        <authorList>
            <person name="Zhou Z.Y."/>
            <person name="An J."/>
            <person name="Jia Y.W."/>
            <person name="Du Z.J."/>
        </authorList>
    </citation>
    <scope>NUCLEOTIDE SEQUENCE</scope>
    <source>
        <strain evidence="13">C2-7</strain>
    </source>
</reference>
<evidence type="ECO:0000256" key="7">
    <source>
        <dbReference type="ARBA" id="ARBA00022691"/>
    </source>
</evidence>
<dbReference type="Gene3D" id="3.40.1280.10">
    <property type="match status" value="1"/>
</dbReference>
<evidence type="ECO:0000259" key="12">
    <source>
        <dbReference type="Pfam" id="PF20260"/>
    </source>
</evidence>
<comment type="subcellular location">
    <subcellularLocation>
        <location evidence="1 10">Cytoplasm</location>
    </subcellularLocation>
</comment>
<dbReference type="InterPro" id="IPR029028">
    <property type="entry name" value="Alpha/beta_knot_MTases"/>
</dbReference>
<dbReference type="InterPro" id="IPR029026">
    <property type="entry name" value="tRNA_m1G_MTases_N"/>
</dbReference>
<name>A0ABT7YAH6_9BACT</name>
<feature type="domain" description="Ribosomal RNA small subunit methyltransferase E methyltransferase" evidence="11">
    <location>
        <begin position="72"/>
        <end position="230"/>
    </location>
</feature>
<protein>
    <recommendedName>
        <fullName evidence="10">Ribosomal RNA small subunit methyltransferase E</fullName>
        <ecNumber evidence="10">2.1.1.193</ecNumber>
    </recommendedName>
</protein>
<dbReference type="SUPFAM" id="SSF75217">
    <property type="entry name" value="alpha/beta knot"/>
    <property type="match status" value="1"/>
</dbReference>
<dbReference type="InterPro" id="IPR046886">
    <property type="entry name" value="RsmE_MTase_dom"/>
</dbReference>
<dbReference type="NCBIfam" id="NF008702">
    <property type="entry name" value="PRK11713.6-1"/>
    <property type="match status" value="1"/>
</dbReference>
<dbReference type="PANTHER" id="PTHR30027">
    <property type="entry name" value="RIBOSOMAL RNA SMALL SUBUNIT METHYLTRANSFERASE E"/>
    <property type="match status" value="1"/>
</dbReference>
<dbReference type="NCBIfam" id="TIGR00046">
    <property type="entry name" value="RsmE family RNA methyltransferase"/>
    <property type="match status" value="1"/>
</dbReference>
<comment type="function">
    <text evidence="8 10">Specifically methylates the N3 position of the uracil ring of uridine 1498 (m3U1498) in 16S rRNA. Acts on the fully assembled 30S ribosomal subunit.</text>
</comment>
<dbReference type="PIRSF" id="PIRSF015601">
    <property type="entry name" value="MTase_slr0722"/>
    <property type="match status" value="1"/>
</dbReference>
<keyword evidence="7 10" id="KW-0949">S-adenosyl-L-methionine</keyword>
<evidence type="ECO:0000256" key="5">
    <source>
        <dbReference type="ARBA" id="ARBA00022603"/>
    </source>
</evidence>
<comment type="similarity">
    <text evidence="2 10">Belongs to the RNA methyltransferase RsmE family.</text>
</comment>
<keyword evidence="14" id="KW-1185">Reference proteome</keyword>
<dbReference type="EC" id="2.1.1.193" evidence="10"/>
<keyword evidence="4 10" id="KW-0698">rRNA processing</keyword>
<feature type="domain" description="Ribosomal RNA small subunit methyltransferase E PUA-like" evidence="12">
    <location>
        <begin position="16"/>
        <end position="63"/>
    </location>
</feature>
<dbReference type="InterPro" id="IPR046887">
    <property type="entry name" value="RsmE_PUA-like"/>
</dbReference>
<dbReference type="PANTHER" id="PTHR30027:SF3">
    <property type="entry name" value="16S RRNA (URACIL(1498)-N(3))-METHYLTRANSFERASE"/>
    <property type="match status" value="1"/>
</dbReference>
<dbReference type="EMBL" id="JAUEPH010000002">
    <property type="protein sequence ID" value="MDN3203441.1"/>
    <property type="molecule type" value="Genomic_DNA"/>
</dbReference>